<organism evidence="5 6">
    <name type="scientific">Lichenibacterium minor</name>
    <dbReference type="NCBI Taxonomy" id="2316528"/>
    <lineage>
        <taxon>Bacteria</taxon>
        <taxon>Pseudomonadati</taxon>
        <taxon>Pseudomonadota</taxon>
        <taxon>Alphaproteobacteria</taxon>
        <taxon>Hyphomicrobiales</taxon>
        <taxon>Lichenihabitantaceae</taxon>
        <taxon>Lichenibacterium</taxon>
    </lineage>
</organism>
<dbReference type="InterPro" id="IPR004360">
    <property type="entry name" value="Glyas_Fos-R_dOase_dom"/>
</dbReference>
<evidence type="ECO:0000313" key="6">
    <source>
        <dbReference type="Proteomes" id="UP000290759"/>
    </source>
</evidence>
<protein>
    <recommendedName>
        <fullName evidence="2">Bleomycin resistance protein</fullName>
    </recommendedName>
</protein>
<dbReference type="PROSITE" id="PS51819">
    <property type="entry name" value="VOC"/>
    <property type="match status" value="1"/>
</dbReference>
<evidence type="ECO:0000256" key="2">
    <source>
        <dbReference type="ARBA" id="ARBA00021572"/>
    </source>
</evidence>
<gene>
    <name evidence="5" type="ORF">D3273_00230</name>
</gene>
<evidence type="ECO:0000259" key="4">
    <source>
        <dbReference type="PROSITE" id="PS51819"/>
    </source>
</evidence>
<accession>A0A4Q2UA39</accession>
<dbReference type="AlphaFoldDB" id="A0A4Q2UA39"/>
<dbReference type="OrthoDB" id="284897at2"/>
<dbReference type="InterPro" id="IPR029068">
    <property type="entry name" value="Glyas_Bleomycin-R_OHBP_Dase"/>
</dbReference>
<dbReference type="RefSeq" id="WP_129222578.1">
    <property type="nucleotide sequence ID" value="NZ_QYBB01000001.1"/>
</dbReference>
<keyword evidence="3" id="KW-0046">Antibiotic resistance</keyword>
<dbReference type="CDD" id="cd08349">
    <property type="entry name" value="BLMA_like"/>
    <property type="match status" value="1"/>
</dbReference>
<dbReference type="InterPro" id="IPR000335">
    <property type="entry name" value="Bleomycin-R"/>
</dbReference>
<dbReference type="Proteomes" id="UP000290759">
    <property type="component" value="Unassembled WGS sequence"/>
</dbReference>
<evidence type="ECO:0000256" key="1">
    <source>
        <dbReference type="ARBA" id="ARBA00011051"/>
    </source>
</evidence>
<comment type="similarity">
    <text evidence="1">Belongs to the bleomycin resistance protein family.</text>
</comment>
<dbReference type="Pfam" id="PF00903">
    <property type="entry name" value="Glyoxalase"/>
    <property type="match status" value="1"/>
</dbReference>
<dbReference type="InterPro" id="IPR037523">
    <property type="entry name" value="VOC_core"/>
</dbReference>
<dbReference type="EMBL" id="QYBB01000001">
    <property type="protein sequence ID" value="RYC33719.1"/>
    <property type="molecule type" value="Genomic_DNA"/>
</dbReference>
<reference evidence="5 6" key="2">
    <citation type="submission" date="2019-02" db="EMBL/GenBank/DDBJ databases">
        <title>'Lichenibacterium ramalinii' gen. nov. sp. nov., 'Lichenibacterium minor' gen. nov. sp. nov.</title>
        <authorList>
            <person name="Pankratov T."/>
        </authorList>
    </citation>
    <scope>NUCLEOTIDE SEQUENCE [LARGE SCALE GENOMIC DNA]</scope>
    <source>
        <strain evidence="5 6">RmlP026</strain>
    </source>
</reference>
<name>A0A4Q2UA39_9HYPH</name>
<feature type="domain" description="VOC" evidence="4">
    <location>
        <begin position="8"/>
        <end position="139"/>
    </location>
</feature>
<dbReference type="Gene3D" id="3.10.180.10">
    <property type="entry name" value="2,3-Dihydroxybiphenyl 1,2-Dioxygenase, domain 1"/>
    <property type="match status" value="1"/>
</dbReference>
<dbReference type="SUPFAM" id="SSF54593">
    <property type="entry name" value="Glyoxalase/Bleomycin resistance protein/Dihydroxybiphenyl dioxygenase"/>
    <property type="match status" value="1"/>
</dbReference>
<dbReference type="GO" id="GO:0046677">
    <property type="term" value="P:response to antibiotic"/>
    <property type="evidence" value="ECO:0007669"/>
    <property type="project" value="UniProtKB-KW"/>
</dbReference>
<comment type="caution">
    <text evidence="5">The sequence shown here is derived from an EMBL/GenBank/DDBJ whole genome shotgun (WGS) entry which is preliminary data.</text>
</comment>
<evidence type="ECO:0000313" key="5">
    <source>
        <dbReference type="EMBL" id="RYC33719.1"/>
    </source>
</evidence>
<evidence type="ECO:0000256" key="3">
    <source>
        <dbReference type="ARBA" id="ARBA00023251"/>
    </source>
</evidence>
<reference evidence="5 6" key="1">
    <citation type="submission" date="2018-12" db="EMBL/GenBank/DDBJ databases">
        <authorList>
            <person name="Grouzdev D.S."/>
            <person name="Krutkina M.S."/>
        </authorList>
    </citation>
    <scope>NUCLEOTIDE SEQUENCE [LARGE SCALE GENOMIC DNA]</scope>
    <source>
        <strain evidence="5 6">RmlP026</strain>
    </source>
</reference>
<keyword evidence="6" id="KW-1185">Reference proteome</keyword>
<sequence>MNAAQPAGRARLVPELVVTDLDRSLAFWRDLVGFRILYGRPEDPFAFLERDGAEVMLDEYDPDGRHWLLAPFAPPLGTGMNLQVSVADVAPILARLRAAGWPLLLEPEDKWYRAGEVENGQRQFVVADPDGYLLRPAQALGSRPV</sequence>
<proteinExistence type="inferred from homology"/>